<dbReference type="HOGENOM" id="CLU_490680_0_0_9"/>
<reference evidence="1 2" key="1">
    <citation type="submission" date="2013-01" db="EMBL/GenBank/DDBJ databases">
        <title>The Genome Sequence of Clostridium clostridioforme 90A8.</title>
        <authorList>
            <consortium name="The Broad Institute Genome Sequencing Platform"/>
            <person name="Earl A."/>
            <person name="Ward D."/>
            <person name="Feldgarden M."/>
            <person name="Gevers D."/>
            <person name="Courvalin P."/>
            <person name="Lambert T."/>
            <person name="Walker B."/>
            <person name="Young S.K."/>
            <person name="Zeng Q."/>
            <person name="Gargeya S."/>
            <person name="Fitzgerald M."/>
            <person name="Haas B."/>
            <person name="Abouelleil A."/>
            <person name="Alvarado L."/>
            <person name="Arachchi H.M."/>
            <person name="Berlin A.M."/>
            <person name="Chapman S.B."/>
            <person name="Dewar J."/>
            <person name="Goldberg J."/>
            <person name="Griggs A."/>
            <person name="Gujja S."/>
            <person name="Hansen M."/>
            <person name="Howarth C."/>
            <person name="Imamovic A."/>
            <person name="Larimer J."/>
            <person name="McCowan C."/>
            <person name="Murphy C."/>
            <person name="Neiman D."/>
            <person name="Pearson M."/>
            <person name="Priest M."/>
            <person name="Roberts A."/>
            <person name="Saif S."/>
            <person name="Shea T."/>
            <person name="Sisk P."/>
            <person name="Sykes S."/>
            <person name="Wortman J."/>
            <person name="Nusbaum C."/>
            <person name="Birren B."/>
        </authorList>
    </citation>
    <scope>NUCLEOTIDE SEQUENCE [LARGE SCALE GENOMIC DNA]</scope>
    <source>
        <strain evidence="1 2">90A8</strain>
    </source>
</reference>
<dbReference type="GO" id="GO:0005198">
    <property type="term" value="F:structural molecule activity"/>
    <property type="evidence" value="ECO:0007669"/>
    <property type="project" value="InterPro"/>
</dbReference>
<accession>A0A0E2H470</accession>
<gene>
    <name evidence="1" type="ORF">HMPREF1090_05082</name>
</gene>
<evidence type="ECO:0000313" key="1">
    <source>
        <dbReference type="EMBL" id="ENZ08089.1"/>
    </source>
</evidence>
<dbReference type="Proteomes" id="UP000013085">
    <property type="component" value="Unassembled WGS sequence"/>
</dbReference>
<dbReference type="InterPro" id="IPR009319">
    <property type="entry name" value="Phage_A118_VSP1"/>
</dbReference>
<dbReference type="Pfam" id="PF06152">
    <property type="entry name" value="Phage_min_cap2"/>
    <property type="match status" value="1"/>
</dbReference>
<dbReference type="RefSeq" id="WP_002594605.1">
    <property type="nucleotide sequence ID" value="NZ_KB850991.1"/>
</dbReference>
<proteinExistence type="predicted"/>
<dbReference type="EMBL" id="AGYR01000064">
    <property type="protein sequence ID" value="ENZ08089.1"/>
    <property type="molecule type" value="Genomic_DNA"/>
</dbReference>
<protein>
    <recommendedName>
        <fullName evidence="3">Minor capsid protein</fullName>
    </recommendedName>
</protein>
<dbReference type="AlphaFoldDB" id="A0A0E2H470"/>
<evidence type="ECO:0008006" key="3">
    <source>
        <dbReference type="Google" id="ProtNLM"/>
    </source>
</evidence>
<comment type="caution">
    <text evidence="1">The sequence shown here is derived from an EMBL/GenBank/DDBJ whole genome shotgun (WGS) entry which is preliminary data.</text>
</comment>
<name>A0A0E2H470_9FIRM</name>
<dbReference type="PATRIC" id="fig|999408.3.peg.5469"/>
<organism evidence="1 2">
    <name type="scientific">[Clostridium] clostridioforme 90A8</name>
    <dbReference type="NCBI Taxonomy" id="999408"/>
    <lineage>
        <taxon>Bacteria</taxon>
        <taxon>Bacillati</taxon>
        <taxon>Bacillota</taxon>
        <taxon>Clostridia</taxon>
        <taxon>Lachnospirales</taxon>
        <taxon>Lachnospiraceae</taxon>
        <taxon>Enterocloster</taxon>
    </lineage>
</organism>
<sequence>MPTLIRPPDIDDKTRFLRMLFLRTERRLIAEINRKRTSGYVDYAEVAALKRTQQILQEMVDESWAYVPSMIESIFYRSEAAANGYANAAGLTATQMGIVEQLSNNLLGDIVEASTTAQKTIEEVFQVGRQQEGALRNTALQAVAEQQAAGYGTGKAAASMAQELERKGVTAFVDKAGRKWSLQDYCNMATRATARQAEVSAILTADPDHDLYKIVKIGSTCPVCAPLEGRVYSRSGDNPDYPALAKAFGKVDPNGPEDLANTYLNIHPNCLHSLVKYTTMGKTDKQIQKDKDFSSFEKNPITVDPRTKKQIAAYKEKVRNRQKLLNDYKQYNRYRKVCGNDMPKTFEKFRDMKYNESVKWKETQAIYQKSNAYGKIIAKEPEITADLTKISNDTGVSMIGLEHRVKTKDSFLRKVGTDSNHSLDAQAITDTINSTNDVIRYTYQDNPLNLTNAYVNVTDAMKAKGYKVVRVRNTWLDKRSAYKGVNCIFQAPSGQKFEIQFHTPESFQVKDGPMHKLYEEARKDTTTPERRAELNKKMFELSAQLEVPVNIDRIR</sequence>
<evidence type="ECO:0000313" key="2">
    <source>
        <dbReference type="Proteomes" id="UP000013085"/>
    </source>
</evidence>